<dbReference type="InterPro" id="IPR001343">
    <property type="entry name" value="Hemolysn_Ca-bd"/>
</dbReference>
<gene>
    <name evidence="6" type="ORF">GCM10007315_16660</name>
</gene>
<protein>
    <recommendedName>
        <fullName evidence="5">Peptidase M10 serralysin C-terminal domain-containing protein</fullName>
    </recommendedName>
</protein>
<dbReference type="PROSITE" id="PS00330">
    <property type="entry name" value="HEMOLYSIN_CALCIUM"/>
    <property type="match status" value="2"/>
</dbReference>
<dbReference type="GO" id="GO:0005615">
    <property type="term" value="C:extracellular space"/>
    <property type="evidence" value="ECO:0007669"/>
    <property type="project" value="InterPro"/>
</dbReference>
<dbReference type="Proteomes" id="UP000638981">
    <property type="component" value="Unassembled WGS sequence"/>
</dbReference>
<reference evidence="6" key="2">
    <citation type="submission" date="2020-09" db="EMBL/GenBank/DDBJ databases">
        <authorList>
            <person name="Sun Q."/>
            <person name="Kim S."/>
        </authorList>
    </citation>
    <scope>NUCLEOTIDE SEQUENCE</scope>
    <source>
        <strain evidence="6">KCTC 23310</strain>
    </source>
</reference>
<reference evidence="6" key="1">
    <citation type="journal article" date="2014" name="Int. J. Syst. Evol. Microbiol.">
        <title>Complete genome sequence of Corynebacterium casei LMG S-19264T (=DSM 44701T), isolated from a smear-ripened cheese.</title>
        <authorList>
            <consortium name="US DOE Joint Genome Institute (JGI-PGF)"/>
            <person name="Walter F."/>
            <person name="Albersmeier A."/>
            <person name="Kalinowski J."/>
            <person name="Ruckert C."/>
        </authorList>
    </citation>
    <scope>NUCLEOTIDE SEQUENCE</scope>
    <source>
        <strain evidence="6">KCTC 23310</strain>
    </source>
</reference>
<keyword evidence="3" id="KW-0964">Secreted</keyword>
<dbReference type="RefSeq" id="WP_189411172.1">
    <property type="nucleotide sequence ID" value="NZ_BMYJ01000004.1"/>
</dbReference>
<dbReference type="Pfam" id="PF08548">
    <property type="entry name" value="Peptidase_M10_C"/>
    <property type="match status" value="1"/>
</dbReference>
<name>A0A918TS60_9RHOB</name>
<organism evidence="6 7">
    <name type="scientific">Neogemmobacter tilapiae</name>
    <dbReference type="NCBI Taxonomy" id="875041"/>
    <lineage>
        <taxon>Bacteria</taxon>
        <taxon>Pseudomonadati</taxon>
        <taxon>Pseudomonadota</taxon>
        <taxon>Alphaproteobacteria</taxon>
        <taxon>Rhodobacterales</taxon>
        <taxon>Paracoccaceae</taxon>
        <taxon>Neogemmobacter</taxon>
    </lineage>
</organism>
<dbReference type="Pfam" id="PF00353">
    <property type="entry name" value="HemolysinCabind"/>
    <property type="match status" value="1"/>
</dbReference>
<evidence type="ECO:0000259" key="5">
    <source>
        <dbReference type="Pfam" id="PF08548"/>
    </source>
</evidence>
<evidence type="ECO:0000313" key="7">
    <source>
        <dbReference type="Proteomes" id="UP000638981"/>
    </source>
</evidence>
<comment type="subcellular location">
    <subcellularLocation>
        <location evidence="2">Secreted</location>
    </subcellularLocation>
</comment>
<comment type="caution">
    <text evidence="6">The sequence shown here is derived from an EMBL/GenBank/DDBJ whole genome shotgun (WGS) entry which is preliminary data.</text>
</comment>
<keyword evidence="4" id="KW-0677">Repeat</keyword>
<dbReference type="EMBL" id="BMYJ01000004">
    <property type="protein sequence ID" value="GHC54421.1"/>
    <property type="molecule type" value="Genomic_DNA"/>
</dbReference>
<accession>A0A918TS60</accession>
<evidence type="ECO:0000256" key="2">
    <source>
        <dbReference type="ARBA" id="ARBA00004613"/>
    </source>
</evidence>
<evidence type="ECO:0000256" key="3">
    <source>
        <dbReference type="ARBA" id="ARBA00022525"/>
    </source>
</evidence>
<dbReference type="SUPFAM" id="SSF51120">
    <property type="entry name" value="beta-Roll"/>
    <property type="match status" value="1"/>
</dbReference>
<dbReference type="Gene3D" id="2.150.10.10">
    <property type="entry name" value="Serralysin-like metalloprotease, C-terminal"/>
    <property type="match status" value="1"/>
</dbReference>
<dbReference type="PRINTS" id="PR00313">
    <property type="entry name" value="CABNDNGRPT"/>
</dbReference>
<sequence length="717" mass="74640">MTAMLSDPIFTVQSDPIGAQKSPVTLALADGGFAVCWLTGSQLMTRLFSADGQPRSGDILLASGVAGYTGALGADGQMRLVWATGTPAGWGIKSLTLAPDGTSSPGATLTADRPGPASTPQILGLTDGFYVAWSEANGDQKQLMQLRLDDQGIPSDPVPLLAQPALLQGNVRLTPTSHGGFLACWEQVNPLGYDVVAARFDASGTPLGPPFALNQNLTGWQGSPAVTELADGDLLAAWADESTGTAVLWARRFSADGTAKSDAFMVDPAQMGSTQIRLVALSDGGYAVLWDKAAGEYGDLWIQRFDAQDQILGAATCLHDPDPTQQAHLSVTLLADGRLLAAWTQGTNPNTDIMARILDLRVSQVNDAATLTGAQHLTQLMAQGASLTIAEDAALTLLNQHGIQSTGPDSAGVTVAGRIEVSASFGDFAAIRLLGQDGSNWISVAATGQVVAKRGAAVELAGDLNALTNAGLIDGSRAALIGAEGRDSVVNTGLMRGSVQLMAGDDTFDCRLGRLEGIVEGGLGNDLYLIGANGLSITERAGEGQDRVQTLKSLTLANHIERLDLLGSAHLWATGNAQANLIKGNTGNNRLIGFGGADSLQGGAGNDRLTGGQGIDQLTGGQGADRFVFATKADSNLRQPDTITDFRPGQDKIDVSTLTGPKLRFFGTDAFDGEHAGVRLIKAQGWRVEIDLNADGRADLALQINLTKPLTEADFIL</sequence>
<dbReference type="GO" id="GO:0005509">
    <property type="term" value="F:calcium ion binding"/>
    <property type="evidence" value="ECO:0007669"/>
    <property type="project" value="InterPro"/>
</dbReference>
<proteinExistence type="predicted"/>
<evidence type="ECO:0000313" key="6">
    <source>
        <dbReference type="EMBL" id="GHC54421.1"/>
    </source>
</evidence>
<comment type="cofactor">
    <cofactor evidence="1">
        <name>Ca(2+)</name>
        <dbReference type="ChEBI" id="CHEBI:29108"/>
    </cofactor>
</comment>
<dbReference type="InterPro" id="IPR011049">
    <property type="entry name" value="Serralysin-like_metalloprot_C"/>
</dbReference>
<feature type="domain" description="Peptidase M10 serralysin C-terminal" evidence="5">
    <location>
        <begin position="602"/>
        <end position="716"/>
    </location>
</feature>
<evidence type="ECO:0000256" key="4">
    <source>
        <dbReference type="ARBA" id="ARBA00022737"/>
    </source>
</evidence>
<dbReference type="AlphaFoldDB" id="A0A918TS60"/>
<keyword evidence="7" id="KW-1185">Reference proteome</keyword>
<dbReference type="InterPro" id="IPR013858">
    <property type="entry name" value="Peptidase_M10B_C"/>
</dbReference>
<evidence type="ECO:0000256" key="1">
    <source>
        <dbReference type="ARBA" id="ARBA00001913"/>
    </source>
</evidence>
<dbReference type="InterPro" id="IPR018511">
    <property type="entry name" value="Hemolysin-typ_Ca-bd_CS"/>
</dbReference>